<protein>
    <submittedName>
        <fullName evidence="1">Uncharacterized protein</fullName>
    </submittedName>
</protein>
<comment type="caution">
    <text evidence="1">The sequence shown here is derived from an EMBL/GenBank/DDBJ whole genome shotgun (WGS) entry which is preliminary data.</text>
</comment>
<keyword evidence="2" id="KW-1185">Reference proteome</keyword>
<sequence length="262" mass="28449">MGRRSSCWAGGEAVPQATPLWSSRSTEQALARPVARVNNNPRSLGTRRGPIVEFSLEEDREEAEAEEAAEHKQLGQTPSSLPQQKLRQKQPAKGATAAGTSQVGAPGAQEQKQPPKDPKAREPRKAPKRRGGAPAPQAGPAGGATPWSGFQTQAEVEYVELQGGKKRRKVLALPSHRGPKIRKRDKGKVKPPSAKKLAAPSHPPRQEKILGAPTQVPKKRRPARGSRAEARFEQLVEQYKRRILGAAGRGALPVKRGKWFES</sequence>
<name>A0ACB8FL62_9SAUR</name>
<dbReference type="Proteomes" id="UP000827872">
    <property type="component" value="Linkage Group LG06"/>
</dbReference>
<dbReference type="EMBL" id="CM037619">
    <property type="protein sequence ID" value="KAH8006298.1"/>
    <property type="molecule type" value="Genomic_DNA"/>
</dbReference>
<proteinExistence type="predicted"/>
<evidence type="ECO:0000313" key="2">
    <source>
        <dbReference type="Proteomes" id="UP000827872"/>
    </source>
</evidence>
<reference evidence="1" key="1">
    <citation type="submission" date="2021-08" db="EMBL/GenBank/DDBJ databases">
        <title>The first chromosome-level gecko genome reveals the dynamic sex chromosomes of Neotropical dwarf geckos (Sphaerodactylidae: Sphaerodactylus).</title>
        <authorList>
            <person name="Pinto B.J."/>
            <person name="Keating S.E."/>
            <person name="Gamble T."/>
        </authorList>
    </citation>
    <scope>NUCLEOTIDE SEQUENCE</scope>
    <source>
        <strain evidence="1">TG3544</strain>
    </source>
</reference>
<organism evidence="1 2">
    <name type="scientific">Sphaerodactylus townsendi</name>
    <dbReference type="NCBI Taxonomy" id="933632"/>
    <lineage>
        <taxon>Eukaryota</taxon>
        <taxon>Metazoa</taxon>
        <taxon>Chordata</taxon>
        <taxon>Craniata</taxon>
        <taxon>Vertebrata</taxon>
        <taxon>Euteleostomi</taxon>
        <taxon>Lepidosauria</taxon>
        <taxon>Squamata</taxon>
        <taxon>Bifurcata</taxon>
        <taxon>Gekkota</taxon>
        <taxon>Sphaerodactylidae</taxon>
        <taxon>Sphaerodactylus</taxon>
    </lineage>
</organism>
<evidence type="ECO:0000313" key="1">
    <source>
        <dbReference type="EMBL" id="KAH8006298.1"/>
    </source>
</evidence>
<gene>
    <name evidence="1" type="ORF">K3G42_001829</name>
</gene>
<accession>A0ACB8FL62</accession>